<comment type="catalytic activity">
    <reaction evidence="1">
        <text>Endonucleolytic cleavage to 5'-phosphomonoester.</text>
        <dbReference type="EC" id="3.1.26.4"/>
    </reaction>
</comment>
<dbReference type="GO" id="GO:0004523">
    <property type="term" value="F:RNA-DNA hybrid ribonuclease activity"/>
    <property type="evidence" value="ECO:0007669"/>
    <property type="project" value="UniProtKB-EC"/>
</dbReference>
<protein>
    <recommendedName>
        <fullName evidence="3">ribonuclease H</fullName>
        <ecNumber evidence="3">3.1.26.4</ecNumber>
    </recommendedName>
</protein>
<organism evidence="9 10">
    <name type="scientific">Cercospora berteroae</name>
    <dbReference type="NCBI Taxonomy" id="357750"/>
    <lineage>
        <taxon>Eukaryota</taxon>
        <taxon>Fungi</taxon>
        <taxon>Dikarya</taxon>
        <taxon>Ascomycota</taxon>
        <taxon>Pezizomycotina</taxon>
        <taxon>Dothideomycetes</taxon>
        <taxon>Dothideomycetidae</taxon>
        <taxon>Mycosphaerellales</taxon>
        <taxon>Mycosphaerellaceae</taxon>
        <taxon>Cercospora</taxon>
    </lineage>
</organism>
<name>A0A2S6C3Q7_9PEZI</name>
<evidence type="ECO:0000256" key="2">
    <source>
        <dbReference type="ARBA" id="ARBA00005300"/>
    </source>
</evidence>
<comment type="similarity">
    <text evidence="2">Belongs to the RNase H family.</text>
</comment>
<evidence type="ECO:0000256" key="7">
    <source>
        <dbReference type="ARBA" id="ARBA00022801"/>
    </source>
</evidence>
<dbReference type="OrthoDB" id="3647976at2759"/>
<keyword evidence="6" id="KW-0255">Endonuclease</keyword>
<comment type="caution">
    <text evidence="9">The sequence shown here is derived from an EMBL/GenBank/DDBJ whole genome shotgun (WGS) entry which is preliminary data.</text>
</comment>
<dbReference type="SUPFAM" id="SSF53098">
    <property type="entry name" value="Ribonuclease H-like"/>
    <property type="match status" value="1"/>
</dbReference>
<dbReference type="STRING" id="357750.A0A2S6C3Q7"/>
<dbReference type="PROSITE" id="PS50879">
    <property type="entry name" value="RNASE_H_1"/>
    <property type="match status" value="1"/>
</dbReference>
<dbReference type="InterPro" id="IPR036397">
    <property type="entry name" value="RNaseH_sf"/>
</dbReference>
<dbReference type="Pfam" id="PF00075">
    <property type="entry name" value="RNase_H"/>
    <property type="match status" value="1"/>
</dbReference>
<dbReference type="GO" id="GO:0046872">
    <property type="term" value="F:metal ion binding"/>
    <property type="evidence" value="ECO:0007669"/>
    <property type="project" value="UniProtKB-KW"/>
</dbReference>
<dbReference type="Proteomes" id="UP000237631">
    <property type="component" value="Unassembled WGS sequence"/>
</dbReference>
<dbReference type="PANTHER" id="PTHR10642">
    <property type="entry name" value="RIBONUCLEASE H1"/>
    <property type="match status" value="1"/>
</dbReference>
<gene>
    <name evidence="9" type="ORF">CBER1_07774</name>
</gene>
<evidence type="ECO:0000256" key="6">
    <source>
        <dbReference type="ARBA" id="ARBA00022759"/>
    </source>
</evidence>
<evidence type="ECO:0000256" key="4">
    <source>
        <dbReference type="ARBA" id="ARBA00022722"/>
    </source>
</evidence>
<evidence type="ECO:0000313" key="10">
    <source>
        <dbReference type="Proteomes" id="UP000237631"/>
    </source>
</evidence>
<keyword evidence="4" id="KW-0540">Nuclease</keyword>
<dbReference type="EC" id="3.1.26.4" evidence="3"/>
<dbReference type="InterPro" id="IPR012337">
    <property type="entry name" value="RNaseH-like_sf"/>
</dbReference>
<sequence length="241" mass="27091">MVELGFAPPPPAPLPGLPLRKAAKFDAADHIKSIELLTHLESEHKTIRCHKTAYRFVRRNNDREMLIYLDGSCLGQNTKENVKTGQAGCGWVFKPVSASASVREEAIRLELEGPSGQQYLPTSNRAEIRAAMGALQYREWNGEGWRRVVIASDSEYMVLGITTRIEQWVANDWRLTDGEPVKNRDLWQALLDEVNLLASKGTEVLFWKIGREDNKEADKVAKHGARKPLVAKYTIKLGTLV</sequence>
<feature type="domain" description="RNase H type-1" evidence="8">
    <location>
        <begin position="61"/>
        <end position="226"/>
    </location>
</feature>
<evidence type="ECO:0000256" key="1">
    <source>
        <dbReference type="ARBA" id="ARBA00000077"/>
    </source>
</evidence>
<keyword evidence="5" id="KW-0479">Metal-binding</keyword>
<accession>A0A2S6C3Q7</accession>
<dbReference type="AlphaFoldDB" id="A0A2S6C3Q7"/>
<dbReference type="PANTHER" id="PTHR10642:SF26">
    <property type="entry name" value="RIBONUCLEASE H1"/>
    <property type="match status" value="1"/>
</dbReference>
<evidence type="ECO:0000313" key="9">
    <source>
        <dbReference type="EMBL" id="PPJ54374.1"/>
    </source>
</evidence>
<dbReference type="InterPro" id="IPR002156">
    <property type="entry name" value="RNaseH_domain"/>
</dbReference>
<evidence type="ECO:0000256" key="5">
    <source>
        <dbReference type="ARBA" id="ARBA00022723"/>
    </source>
</evidence>
<proteinExistence type="inferred from homology"/>
<dbReference type="CDD" id="cd13934">
    <property type="entry name" value="RNase_H_Dikarya_like"/>
    <property type="match status" value="1"/>
</dbReference>
<dbReference type="GO" id="GO:0043137">
    <property type="term" value="P:DNA replication, removal of RNA primer"/>
    <property type="evidence" value="ECO:0007669"/>
    <property type="project" value="TreeGrafter"/>
</dbReference>
<dbReference type="Gene3D" id="3.30.420.10">
    <property type="entry name" value="Ribonuclease H-like superfamily/Ribonuclease H"/>
    <property type="match status" value="1"/>
</dbReference>
<keyword evidence="10" id="KW-1185">Reference proteome</keyword>
<dbReference type="GO" id="GO:0003676">
    <property type="term" value="F:nucleic acid binding"/>
    <property type="evidence" value="ECO:0007669"/>
    <property type="project" value="InterPro"/>
</dbReference>
<reference evidence="10" key="1">
    <citation type="journal article" date="2017" name="bioRxiv">
        <title>Conservation of a gene cluster reveals novel cercosporin biosynthetic mechanisms and extends production to the genus Colletotrichum.</title>
        <authorList>
            <person name="de Jonge R."/>
            <person name="Ebert M.K."/>
            <person name="Huitt-Roehl C.R."/>
            <person name="Pal P."/>
            <person name="Suttle J.C."/>
            <person name="Spanner R.E."/>
            <person name="Neubauer J.D."/>
            <person name="Jurick W.M.II."/>
            <person name="Stott K.A."/>
            <person name="Secor G.A."/>
            <person name="Thomma B.P.H.J."/>
            <person name="Van de Peer Y."/>
            <person name="Townsend C.A."/>
            <person name="Bolton M.D."/>
        </authorList>
    </citation>
    <scope>NUCLEOTIDE SEQUENCE [LARGE SCALE GENOMIC DNA]</scope>
    <source>
        <strain evidence="10">CBS538.71</strain>
    </source>
</reference>
<dbReference type="InterPro" id="IPR050092">
    <property type="entry name" value="RNase_H"/>
</dbReference>
<evidence type="ECO:0000256" key="3">
    <source>
        <dbReference type="ARBA" id="ARBA00012180"/>
    </source>
</evidence>
<keyword evidence="7" id="KW-0378">Hydrolase</keyword>
<dbReference type="EMBL" id="PNEN01000565">
    <property type="protein sequence ID" value="PPJ54374.1"/>
    <property type="molecule type" value="Genomic_DNA"/>
</dbReference>
<evidence type="ECO:0000259" key="8">
    <source>
        <dbReference type="PROSITE" id="PS50879"/>
    </source>
</evidence>